<dbReference type="PROSITE" id="PS51294">
    <property type="entry name" value="HTH_MYB"/>
    <property type="match status" value="2"/>
</dbReference>
<organism evidence="7 8">
    <name type="scientific">Blepharisma stoltei</name>
    <dbReference type="NCBI Taxonomy" id="1481888"/>
    <lineage>
        <taxon>Eukaryota</taxon>
        <taxon>Sar</taxon>
        <taxon>Alveolata</taxon>
        <taxon>Ciliophora</taxon>
        <taxon>Postciliodesmatophora</taxon>
        <taxon>Heterotrichea</taxon>
        <taxon>Heterotrichida</taxon>
        <taxon>Blepharismidae</taxon>
        <taxon>Blepharisma</taxon>
    </lineage>
</organism>
<dbReference type="InterPro" id="IPR001005">
    <property type="entry name" value="SANT/Myb"/>
</dbReference>
<evidence type="ECO:0000259" key="6">
    <source>
        <dbReference type="PROSITE" id="PS51294"/>
    </source>
</evidence>
<dbReference type="InterPro" id="IPR017884">
    <property type="entry name" value="SANT_dom"/>
</dbReference>
<dbReference type="FunFam" id="1.10.10.60:FF:000010">
    <property type="entry name" value="Transcriptional activator Myb isoform A"/>
    <property type="match status" value="1"/>
</dbReference>
<dbReference type="PANTHER" id="PTHR45614:SF25">
    <property type="entry name" value="MYB PROTEIN"/>
    <property type="match status" value="1"/>
</dbReference>
<feature type="compositionally biased region" description="Basic residues" evidence="3">
    <location>
        <begin position="168"/>
        <end position="183"/>
    </location>
</feature>
<dbReference type="InterPro" id="IPR050560">
    <property type="entry name" value="MYB_TF"/>
</dbReference>
<dbReference type="GO" id="GO:0005634">
    <property type="term" value="C:nucleus"/>
    <property type="evidence" value="ECO:0007669"/>
    <property type="project" value="TreeGrafter"/>
</dbReference>
<feature type="compositionally biased region" description="Polar residues" evidence="3">
    <location>
        <begin position="155"/>
        <end position="167"/>
    </location>
</feature>
<reference evidence="7" key="1">
    <citation type="submission" date="2021-09" db="EMBL/GenBank/DDBJ databases">
        <authorList>
            <consortium name="AG Swart"/>
            <person name="Singh M."/>
            <person name="Singh A."/>
            <person name="Seah K."/>
            <person name="Emmerich C."/>
        </authorList>
    </citation>
    <scope>NUCLEOTIDE SEQUENCE</scope>
    <source>
        <strain evidence="7">ATCC30299</strain>
    </source>
</reference>
<feature type="domain" description="SANT" evidence="5">
    <location>
        <begin position="62"/>
        <end position="113"/>
    </location>
</feature>
<dbReference type="PROSITE" id="PS51293">
    <property type="entry name" value="SANT"/>
    <property type="match status" value="1"/>
</dbReference>
<feature type="region of interest" description="Disordered" evidence="3">
    <location>
        <begin position="150"/>
        <end position="234"/>
    </location>
</feature>
<evidence type="ECO:0000259" key="4">
    <source>
        <dbReference type="PROSITE" id="PS50090"/>
    </source>
</evidence>
<proteinExistence type="predicted"/>
<gene>
    <name evidence="7" type="ORF">BSTOLATCC_MIC29723</name>
</gene>
<keyword evidence="1" id="KW-0677">Repeat</keyword>
<accession>A0AAU9J7S4</accession>
<dbReference type="SUPFAM" id="SSF46689">
    <property type="entry name" value="Homeodomain-like"/>
    <property type="match status" value="1"/>
</dbReference>
<dbReference type="Gene3D" id="1.10.10.60">
    <property type="entry name" value="Homeodomain-like"/>
    <property type="match status" value="2"/>
</dbReference>
<dbReference type="PANTHER" id="PTHR45614">
    <property type="entry name" value="MYB PROTEIN-RELATED"/>
    <property type="match status" value="1"/>
</dbReference>
<feature type="domain" description="HTH myb-type" evidence="6">
    <location>
        <begin position="63"/>
        <end position="113"/>
    </location>
</feature>
<dbReference type="EMBL" id="CAJZBQ010000029">
    <property type="protein sequence ID" value="CAG9321814.1"/>
    <property type="molecule type" value="Genomic_DNA"/>
</dbReference>
<dbReference type="GO" id="GO:0000981">
    <property type="term" value="F:DNA-binding transcription factor activity, RNA polymerase II-specific"/>
    <property type="evidence" value="ECO:0007669"/>
    <property type="project" value="TreeGrafter"/>
</dbReference>
<evidence type="ECO:0000259" key="5">
    <source>
        <dbReference type="PROSITE" id="PS51293"/>
    </source>
</evidence>
<evidence type="ECO:0000256" key="2">
    <source>
        <dbReference type="ARBA" id="ARBA00023125"/>
    </source>
</evidence>
<protein>
    <submittedName>
        <fullName evidence="7">Uncharacterized protein</fullName>
    </submittedName>
</protein>
<dbReference type="CDD" id="cd00167">
    <property type="entry name" value="SANT"/>
    <property type="match status" value="2"/>
</dbReference>
<feature type="compositionally biased region" description="Basic and acidic residues" evidence="3">
    <location>
        <begin position="205"/>
        <end position="215"/>
    </location>
</feature>
<dbReference type="InterPro" id="IPR017930">
    <property type="entry name" value="Myb_dom"/>
</dbReference>
<evidence type="ECO:0000313" key="8">
    <source>
        <dbReference type="Proteomes" id="UP001162131"/>
    </source>
</evidence>
<sequence>MAQSDRKPWSPEEDEAIRNLVEEFGTKKWTFLAQLLSERYGISDRTGKQCRERWHNHLESGIVKKAWTKNEEKKLFECHQIYGNKWSEIAKYLPGRTDNSIKNQFYSTIRRNLRKLNRQRPQGEKLTGSVQMLLKNEEIAKLLVVHPSLNKENAKSPSQKNISQKPQKSPKRATKGKKSKKSPKAAANSQKSHPIPQLTVSPAEEGQKLTEKDRPAPIVCPSPTKTPEIVPNNPCTFESTSPSKLIAAITPTPTGFLRKSPINSRFFRFPEDATTASNWDTYMSSSLGDHGLPSLGYQFSDSLLSCKSTDSLRSSIKYDRFKIPDPSPQARDYLLPPYSPADSFQHYFSPRNI</sequence>
<dbReference type="AlphaFoldDB" id="A0AAU9J7S4"/>
<dbReference type="GO" id="GO:0000978">
    <property type="term" value="F:RNA polymerase II cis-regulatory region sequence-specific DNA binding"/>
    <property type="evidence" value="ECO:0007669"/>
    <property type="project" value="TreeGrafter"/>
</dbReference>
<dbReference type="SMART" id="SM00717">
    <property type="entry name" value="SANT"/>
    <property type="match status" value="2"/>
</dbReference>
<feature type="domain" description="Myb-like" evidence="4">
    <location>
        <begin position="1"/>
        <end position="58"/>
    </location>
</feature>
<evidence type="ECO:0000256" key="1">
    <source>
        <dbReference type="ARBA" id="ARBA00022737"/>
    </source>
</evidence>
<dbReference type="Proteomes" id="UP001162131">
    <property type="component" value="Unassembled WGS sequence"/>
</dbReference>
<evidence type="ECO:0000256" key="3">
    <source>
        <dbReference type="SAM" id="MobiDB-lite"/>
    </source>
</evidence>
<name>A0AAU9J7S4_9CILI</name>
<evidence type="ECO:0000313" key="7">
    <source>
        <dbReference type="EMBL" id="CAG9321814.1"/>
    </source>
</evidence>
<feature type="domain" description="HTH myb-type" evidence="6">
    <location>
        <begin position="1"/>
        <end position="62"/>
    </location>
</feature>
<keyword evidence="8" id="KW-1185">Reference proteome</keyword>
<dbReference type="InterPro" id="IPR009057">
    <property type="entry name" value="Homeodomain-like_sf"/>
</dbReference>
<feature type="domain" description="Myb-like" evidence="4">
    <location>
        <begin position="59"/>
        <end position="109"/>
    </location>
</feature>
<dbReference type="Pfam" id="PF00249">
    <property type="entry name" value="Myb_DNA-binding"/>
    <property type="match status" value="2"/>
</dbReference>
<comment type="caution">
    <text evidence="7">The sequence shown here is derived from an EMBL/GenBank/DDBJ whole genome shotgun (WGS) entry which is preliminary data.</text>
</comment>
<keyword evidence="2" id="KW-0238">DNA-binding</keyword>
<dbReference type="PROSITE" id="PS50090">
    <property type="entry name" value="MYB_LIKE"/>
    <property type="match status" value="2"/>
</dbReference>